<reference evidence="2" key="1">
    <citation type="submission" date="2016-06" db="EMBL/GenBank/DDBJ databases">
        <authorList>
            <person name="Xu Y."/>
            <person name="Nagy A."/>
            <person name="Yan X."/>
            <person name="Kim S.W."/>
            <person name="Haley B."/>
            <person name="Liu N.T."/>
            <person name="Nou X."/>
        </authorList>
    </citation>
    <scope>NUCLEOTIDE SEQUENCE [LARGE SCALE GENOMIC DNA]</scope>
    <source>
        <strain evidence="2">ATCC 49129</strain>
    </source>
</reference>
<dbReference type="GeneID" id="61529419"/>
<sequence length="234" mass="25662">MQATSSSAPILPVPVPPVLRSLIDQTINAILEEAASSSGLEAGPIGRCGDYAIVGARVLTLLTRHPYVAVSGGELIDCGSGRYVVLNPSRAARRTARKLSELREYHCWIQSLHDDAPNRPRVEIVDFTARHDQQVANLLGVPFTRTGAPSYLWEWEEALGDVPDDARAQMNTTRKKLGWLWEDANCTRLLHKYEKDYDALFGRLTALTILRLADSFQTALAAPKPATLSETGIG</sequence>
<dbReference type="RefSeq" id="WP_064808688.1">
    <property type="nucleotide sequence ID" value="NZ_CP016023.1"/>
</dbReference>
<dbReference type="STRING" id="190721.ACS15_5562"/>
<keyword evidence="2" id="KW-1185">Reference proteome</keyword>
<name>A0A192A5S3_9RALS</name>
<evidence type="ECO:0000313" key="2">
    <source>
        <dbReference type="Proteomes" id="UP000078572"/>
    </source>
</evidence>
<proteinExistence type="predicted"/>
<evidence type="ECO:0000313" key="1">
    <source>
        <dbReference type="EMBL" id="ANJ75835.1"/>
    </source>
</evidence>
<accession>A0A192A5S3</accession>
<gene>
    <name evidence="1" type="ORF">A9Y76_25570</name>
</gene>
<organism evidence="1 2">
    <name type="scientific">Ralstonia insidiosa</name>
    <dbReference type="NCBI Taxonomy" id="190721"/>
    <lineage>
        <taxon>Bacteria</taxon>
        <taxon>Pseudomonadati</taxon>
        <taxon>Pseudomonadota</taxon>
        <taxon>Betaproteobacteria</taxon>
        <taxon>Burkholderiales</taxon>
        <taxon>Burkholderiaceae</taxon>
        <taxon>Ralstonia</taxon>
    </lineage>
</organism>
<protein>
    <submittedName>
        <fullName evidence="1">Uncharacterized protein</fullName>
    </submittedName>
</protein>
<dbReference type="AlphaFoldDB" id="A0A192A5S3"/>
<dbReference type="Proteomes" id="UP000078572">
    <property type="component" value="Chromosome 2"/>
</dbReference>
<dbReference type="OrthoDB" id="9020307at2"/>
<dbReference type="EMBL" id="CP016023">
    <property type="protein sequence ID" value="ANJ75835.1"/>
    <property type="molecule type" value="Genomic_DNA"/>
</dbReference>